<dbReference type="STRING" id="320778.ABT57_11435"/>
<dbReference type="NCBIfam" id="NF033681">
    <property type="entry name" value="ExeM_NucH_DNase"/>
    <property type="match status" value="1"/>
</dbReference>
<proteinExistence type="predicted"/>
<evidence type="ECO:0000259" key="2">
    <source>
        <dbReference type="PROSITE" id="PS51841"/>
    </source>
</evidence>
<dbReference type="RefSeq" id="WP_047885368.1">
    <property type="nucleotide sequence ID" value="NZ_LDOU01000012.1"/>
</dbReference>
<accession>A0A0J1HCK8</accession>
<keyword evidence="4" id="KW-1185">Reference proteome</keyword>
<dbReference type="PANTHER" id="PTHR42834">
    <property type="entry name" value="ENDONUCLEASE/EXONUCLEASE/PHOSPHATASE FAMILY PROTEIN (AFU_ORTHOLOGUE AFUA_3G09210)"/>
    <property type="match status" value="1"/>
</dbReference>
<dbReference type="SUPFAM" id="SSF56219">
    <property type="entry name" value="DNase I-like"/>
    <property type="match status" value="1"/>
</dbReference>
<protein>
    <recommendedName>
        <fullName evidence="2">LTD domain-containing protein</fullName>
    </recommendedName>
</protein>
<dbReference type="Gene3D" id="3.60.10.10">
    <property type="entry name" value="Endonuclease/exonuclease/phosphatase"/>
    <property type="match status" value="1"/>
</dbReference>
<evidence type="ECO:0000256" key="1">
    <source>
        <dbReference type="SAM" id="SignalP"/>
    </source>
</evidence>
<dbReference type="OrthoDB" id="9800417at2"/>
<dbReference type="CDD" id="cd04486">
    <property type="entry name" value="YhcR_OBF_like"/>
    <property type="match status" value="1"/>
</dbReference>
<keyword evidence="1" id="KW-0732">Signal</keyword>
<dbReference type="PATRIC" id="fig|320778.3.peg.2490"/>
<feature type="chain" id="PRO_5005252513" description="LTD domain-containing protein" evidence="1">
    <location>
        <begin position="23"/>
        <end position="860"/>
    </location>
</feature>
<dbReference type="Pfam" id="PF00932">
    <property type="entry name" value="LTD"/>
    <property type="match status" value="1"/>
</dbReference>
<dbReference type="InterPro" id="IPR001322">
    <property type="entry name" value="Lamin_tail_dom"/>
</dbReference>
<dbReference type="InterPro" id="IPR047971">
    <property type="entry name" value="ExeM-like"/>
</dbReference>
<feature type="signal peptide" evidence="1">
    <location>
        <begin position="1"/>
        <end position="22"/>
    </location>
</feature>
<dbReference type="PROSITE" id="PS51841">
    <property type="entry name" value="LTD"/>
    <property type="match status" value="1"/>
</dbReference>
<sequence length="860" mass="94037">MRPLKPLSGAIALALMSAPVSAQLMITEYVEGSGNNKAIELTNLSAAEINLSDYSLQLAVNGSDTFRAPISLQPVTLAEGESYVVYHSSASAELKAAGHFGTSQLAFNGDDVVALFENGTLIDSLGQLGKSISFGKDVTLRRDPSVTTGRTEVDSPFDVNDQWVVLAKDTFDGLGCSGLDACEAEPPVVFQCQPDKAVPVYAVQGSGNRSPLVPDGRFDSEETYFVQGIVTARGESLYKGFYLQDAQGDGDEATSDGIFVYLGGNPAPAEIQPGAEVCVEAKVKEYYGNTQLDVQDNAYAVLGEGYPIPSPVRFRVREGETLHDALERHEGMQVLLDQDSPLVVTRNFSFDYGSYRNNMMLAHNTPLYNPTHWYAAETQEALQMAADNAVSRVYLESDFKAADGVLPWFNNFNPETGYLRIGDQLTGLTAMVGYSYGEYRLVATNHITSGDLLRTTANERNDEPQTADVNGLKVAGFNVLNYFNSFAESGNPNATCTEAVVAPGAKCYRGAPTTEEFAMQQAKLVNAIIAMDADIVTLMELENNGFDENSALQSLIQALNDAQPNKKDHYRSVKVRKSDLTFKDAPGFENVAYFGEDAIKVGIIYRHHKVKAKNHARQIQMPEQHAPLNDGATKSAYQRHAMMQRFNIPGAKDDLTVIVNHFKSKGSSCWEDDTQFAEKEDVQGSCNNFRVSAAKVLGEEIRHLNGDVLVMGDLNSYGMEDPILTLTSFDPEDRGGKIYTASHTTLGGKEYEAQGQLIERGYGLINLKHKTDYSYSFEGELGSLDHALVTPSLAKKVAAVEAWHINAPESNLFEYGKKYTGELEKSDNIYSSSDHDPIIVTLDYGKRAQWPGKGHGKVQH</sequence>
<dbReference type="EMBL" id="LDOU01000012">
    <property type="protein sequence ID" value="KLV09419.1"/>
    <property type="molecule type" value="Genomic_DNA"/>
</dbReference>
<evidence type="ECO:0000313" key="3">
    <source>
        <dbReference type="EMBL" id="KLV09419.1"/>
    </source>
</evidence>
<evidence type="ECO:0000313" key="4">
    <source>
        <dbReference type="Proteomes" id="UP000035909"/>
    </source>
</evidence>
<organism evidence="3 4">
    <name type="scientific">Photobacterium ganghwense</name>
    <dbReference type="NCBI Taxonomy" id="320778"/>
    <lineage>
        <taxon>Bacteria</taxon>
        <taxon>Pseudomonadati</taxon>
        <taxon>Pseudomonadota</taxon>
        <taxon>Gammaproteobacteria</taxon>
        <taxon>Vibrionales</taxon>
        <taxon>Vibrionaceae</taxon>
        <taxon>Photobacterium</taxon>
    </lineage>
</organism>
<comment type="caution">
    <text evidence="3">The sequence shown here is derived from an EMBL/GenBank/DDBJ whole genome shotgun (WGS) entry which is preliminary data.</text>
</comment>
<dbReference type="AlphaFoldDB" id="A0A0J1HCK8"/>
<feature type="domain" description="LTD" evidence="2">
    <location>
        <begin position="14"/>
        <end position="161"/>
    </location>
</feature>
<dbReference type="InterPro" id="IPR036691">
    <property type="entry name" value="Endo/exonu/phosph_ase_sf"/>
</dbReference>
<dbReference type="PANTHER" id="PTHR42834:SF1">
    <property type="entry name" value="ENDONUCLEASE_EXONUCLEASE_PHOSPHATASE FAMILY PROTEIN (AFU_ORTHOLOGUE AFUA_3G09210)"/>
    <property type="match status" value="1"/>
</dbReference>
<name>A0A0J1HCK8_9GAMM</name>
<reference evidence="3 4" key="1">
    <citation type="submission" date="2015-05" db="EMBL/GenBank/DDBJ databases">
        <title>Photobacterium galathea sp. nov.</title>
        <authorList>
            <person name="Machado H."/>
            <person name="Gram L."/>
        </authorList>
    </citation>
    <scope>NUCLEOTIDE SEQUENCE [LARGE SCALE GENOMIC DNA]</scope>
    <source>
        <strain evidence="3 4">DSM 22954</strain>
    </source>
</reference>
<dbReference type="Proteomes" id="UP000035909">
    <property type="component" value="Unassembled WGS sequence"/>
</dbReference>
<gene>
    <name evidence="3" type="ORF">ABT57_11435</name>
</gene>